<organism evidence="1 2">
    <name type="scientific">Paenarthrobacter ilicis</name>
    <dbReference type="NCBI Taxonomy" id="43665"/>
    <lineage>
        <taxon>Bacteria</taxon>
        <taxon>Bacillati</taxon>
        <taxon>Actinomycetota</taxon>
        <taxon>Actinomycetes</taxon>
        <taxon>Micrococcales</taxon>
        <taxon>Micrococcaceae</taxon>
        <taxon>Paenarthrobacter</taxon>
    </lineage>
</organism>
<dbReference type="Proteomes" id="UP000802392">
    <property type="component" value="Unassembled WGS sequence"/>
</dbReference>
<protein>
    <submittedName>
        <fullName evidence="1">Uncharacterized protein</fullName>
    </submittedName>
</protein>
<gene>
    <name evidence="1" type="ORF">FHR86_003809</name>
</gene>
<keyword evidence="2" id="KW-1185">Reference proteome</keyword>
<dbReference type="RefSeq" id="WP_167269656.1">
    <property type="nucleotide sequence ID" value="NZ_JAAOZD010000013.1"/>
</dbReference>
<dbReference type="EMBL" id="JAAOZD010000013">
    <property type="protein sequence ID" value="NIJ03450.1"/>
    <property type="molecule type" value="Genomic_DNA"/>
</dbReference>
<evidence type="ECO:0000313" key="2">
    <source>
        <dbReference type="Proteomes" id="UP000802392"/>
    </source>
</evidence>
<name>A0ABX0TLK2_9MICC</name>
<comment type="caution">
    <text evidence="1">The sequence shown here is derived from an EMBL/GenBank/DDBJ whole genome shotgun (WGS) entry which is preliminary data.</text>
</comment>
<reference evidence="1 2" key="1">
    <citation type="submission" date="2020-03" db="EMBL/GenBank/DDBJ databases">
        <title>Genomic Encyclopedia of Type Strains, Phase III (KMG-III): the genomes of soil and plant-associated and newly described type strains.</title>
        <authorList>
            <person name="Whitman W."/>
        </authorList>
    </citation>
    <scope>NUCLEOTIDE SEQUENCE [LARGE SCALE GENOMIC DNA]</scope>
    <source>
        <strain evidence="1 2">CECT 4207</strain>
    </source>
</reference>
<accession>A0ABX0TLK2</accession>
<evidence type="ECO:0000313" key="1">
    <source>
        <dbReference type="EMBL" id="NIJ03450.1"/>
    </source>
</evidence>
<proteinExistence type="predicted"/>
<sequence length="85" mass="9108">MNLHNITHRALGNRIELTLVNDREDVPAELVGTLLSVEHSMPSGRGRRAISTTLGVSVGGQRLSLQNADVTEIAIFDESGTKLSA</sequence>